<dbReference type="PANTHER" id="PTHR42877:SF4">
    <property type="entry name" value="FAD_NAD(P)-BINDING DOMAIN-CONTAINING PROTEIN-RELATED"/>
    <property type="match status" value="1"/>
</dbReference>
<comment type="caution">
    <text evidence="1">The sequence shown here is derived from an EMBL/GenBank/DDBJ whole genome shotgun (WGS) entry which is preliminary data.</text>
</comment>
<dbReference type="GO" id="GO:0004497">
    <property type="term" value="F:monooxygenase activity"/>
    <property type="evidence" value="ECO:0007669"/>
    <property type="project" value="UniProtKB-KW"/>
</dbReference>
<accession>A0AA91EVV8</accession>
<dbReference type="PRINTS" id="PR00411">
    <property type="entry name" value="PNDRDTASEI"/>
</dbReference>
<dbReference type="AlphaFoldDB" id="A0AA91EVV8"/>
<gene>
    <name evidence="1" type="ORF">A5649_08940</name>
</gene>
<dbReference type="InterPro" id="IPR036188">
    <property type="entry name" value="FAD/NAD-bd_sf"/>
</dbReference>
<dbReference type="PANTHER" id="PTHR42877">
    <property type="entry name" value="L-ORNITHINE N(5)-MONOOXYGENASE-RELATED"/>
    <property type="match status" value="1"/>
</dbReference>
<reference evidence="1 2" key="1">
    <citation type="submission" date="2016-06" db="EMBL/GenBank/DDBJ databases">
        <authorList>
            <person name="Sutton G."/>
            <person name="Brinkac L."/>
            <person name="Sanka R."/>
            <person name="Adams M."/>
            <person name="Lau E."/>
            <person name="Garcia-Basteiro A."/>
            <person name="Lopez-Varela E."/>
            <person name="Palencia S."/>
        </authorList>
    </citation>
    <scope>NUCLEOTIDE SEQUENCE [LARGE SCALE GENOMIC DNA]</scope>
    <source>
        <strain evidence="1 2">1211594.5</strain>
    </source>
</reference>
<organism evidence="1 2">
    <name type="scientific">Mycolicibacter heraklionensis</name>
    <dbReference type="NCBI Taxonomy" id="512402"/>
    <lineage>
        <taxon>Bacteria</taxon>
        <taxon>Bacillati</taxon>
        <taxon>Actinomycetota</taxon>
        <taxon>Actinomycetes</taxon>
        <taxon>Mycobacteriales</taxon>
        <taxon>Mycobacteriaceae</taxon>
        <taxon>Mycolicibacter</taxon>
    </lineage>
</organism>
<evidence type="ECO:0000313" key="2">
    <source>
        <dbReference type="Proteomes" id="UP000093712"/>
    </source>
</evidence>
<dbReference type="Proteomes" id="UP000093712">
    <property type="component" value="Unassembled WGS sequence"/>
</dbReference>
<proteinExistence type="predicted"/>
<sequence length="492" mass="55999">MTRFDAVVVGAGFSGIGAAIQLKSLGYEDILVIEREDDLGGTWHVNRYPGAAVDIMSAAYQYHFEPNPTWSRLYAKGPELKRYADHVADKYDVRRHIRFDTSVLGAVWDEDAALWRVSLSNDETVDTRFLVNASGFLSQRHYPDIPGLEAFAGEIVHTTWWDQDNDFTGRRIAVIGTGATAVQLLPELAKQVDYMTVYQRTPIWVTPKIDVSLPKNVLRSFARFPAAHRFLAIMTTLLYDFCLNTGILNYRRYHALTRFVEYQCRILMLLTVRDRKVRRQLTPDYSLGCKRPAVSNLYYRTFARPNVHLETGGIERIEPDGIVGRNGTKTPIDTLVLATGFNVWDHNFPAFETIGRGGVDLGKWWIEQRYASYQGITVPNFPNYLAMTSPWAFTGLSFFNTIAVQMKHMSRLLGEVRKRGASTFEVTDAACQRFTGRMRSMMGPTVLYSGQCSNANSYYFNNEGDAAWFRPTTRRNALREQEIFPLTDYSIA</sequence>
<dbReference type="EMBL" id="LZME01000126">
    <property type="protein sequence ID" value="OBK82451.1"/>
    <property type="molecule type" value="Genomic_DNA"/>
</dbReference>
<protein>
    <submittedName>
        <fullName evidence="1">Monooxygenase</fullName>
    </submittedName>
</protein>
<dbReference type="Gene3D" id="3.50.50.60">
    <property type="entry name" value="FAD/NAD(P)-binding domain"/>
    <property type="match status" value="2"/>
</dbReference>
<dbReference type="Pfam" id="PF13738">
    <property type="entry name" value="Pyr_redox_3"/>
    <property type="match status" value="1"/>
</dbReference>
<evidence type="ECO:0000313" key="1">
    <source>
        <dbReference type="EMBL" id="OBK82451.1"/>
    </source>
</evidence>
<dbReference type="RefSeq" id="WP_065041678.1">
    <property type="nucleotide sequence ID" value="NZ_LZME01000126.1"/>
</dbReference>
<keyword evidence="1" id="KW-0503">Monooxygenase</keyword>
<keyword evidence="1" id="KW-0560">Oxidoreductase</keyword>
<dbReference type="SUPFAM" id="SSF51905">
    <property type="entry name" value="FAD/NAD(P)-binding domain"/>
    <property type="match status" value="2"/>
</dbReference>
<dbReference type="InterPro" id="IPR051209">
    <property type="entry name" value="FAD-bind_Monooxygenase_sf"/>
</dbReference>
<name>A0AA91EVV8_9MYCO</name>